<dbReference type="Proteomes" id="UP000002945">
    <property type="component" value="Unassembled WGS sequence"/>
</dbReference>
<evidence type="ECO:0000313" key="2">
    <source>
        <dbReference type="EMBL" id="EDP97141.1"/>
    </source>
</evidence>
<evidence type="ECO:0000313" key="3">
    <source>
        <dbReference type="Proteomes" id="UP000002945"/>
    </source>
</evidence>
<comment type="caution">
    <text evidence="2">The sequence shown here is derived from an EMBL/GenBank/DDBJ whole genome shotgun (WGS) entry which is preliminary data.</text>
</comment>
<reference evidence="2 3" key="1">
    <citation type="journal article" date="2011" name="J. Bacteriol.">
        <title>Genome sequence of the algicidal bacterium Kordia algicida OT-1.</title>
        <authorList>
            <person name="Lee H.S."/>
            <person name="Kang S.G."/>
            <person name="Kwon K.K."/>
            <person name="Lee J.H."/>
            <person name="Kim S.J."/>
        </authorList>
    </citation>
    <scope>NUCLEOTIDE SEQUENCE [LARGE SCALE GENOMIC DNA]</scope>
    <source>
        <strain evidence="2 3">OT-1</strain>
    </source>
</reference>
<gene>
    <name evidence="2" type="ORF">KAOT1_18302</name>
</gene>
<dbReference type="RefSeq" id="WP_007096194.1">
    <property type="nucleotide sequence ID" value="NZ_CP142125.1"/>
</dbReference>
<evidence type="ECO:0000256" key="1">
    <source>
        <dbReference type="SAM" id="SignalP"/>
    </source>
</evidence>
<proteinExistence type="predicted"/>
<dbReference type="STRING" id="391587.KAOT1_18302"/>
<organism evidence="2 3">
    <name type="scientific">Kordia algicida OT-1</name>
    <dbReference type="NCBI Taxonomy" id="391587"/>
    <lineage>
        <taxon>Bacteria</taxon>
        <taxon>Pseudomonadati</taxon>
        <taxon>Bacteroidota</taxon>
        <taxon>Flavobacteriia</taxon>
        <taxon>Flavobacteriales</taxon>
        <taxon>Flavobacteriaceae</taxon>
        <taxon>Kordia</taxon>
    </lineage>
</organism>
<keyword evidence="1" id="KW-0732">Signal</keyword>
<sequence>MKTKNFFLILYFGLFSFSTFAQTYMESAETTVLEALQQVRSNEEGIDRQKAANHFEATLKTVLSKEKSWTYSFPELRKYINIETSRDKKIRTFSWDSRLGGSWHALRSLIQFKTDTKIHVLSFQDEKPIDEEEEGNDMFADAVILGIYPFEKGYLFEGFGTYGSGHHHKIVAYFELIDEKLVRKAIFENNEFIYVFKIPRKYDFDLKINVEEKTITHSEFVLDDDIGFFLPTGKKVLLTFDGKQFVKQLKKQKP</sequence>
<accession>A9DN96</accession>
<dbReference type="HOGENOM" id="CLU_1093197_0_0_10"/>
<feature type="signal peptide" evidence="1">
    <location>
        <begin position="1"/>
        <end position="21"/>
    </location>
</feature>
<dbReference type="OrthoDB" id="1421831at2"/>
<feature type="chain" id="PRO_5002737432" evidence="1">
    <location>
        <begin position="22"/>
        <end position="254"/>
    </location>
</feature>
<dbReference type="EMBL" id="ABIB01000002">
    <property type="protein sequence ID" value="EDP97141.1"/>
    <property type="molecule type" value="Genomic_DNA"/>
</dbReference>
<name>A9DN96_9FLAO</name>
<keyword evidence="3" id="KW-1185">Reference proteome</keyword>
<dbReference type="AlphaFoldDB" id="A9DN96"/>
<protein>
    <submittedName>
        <fullName evidence="2">Uncharacterized protein</fullName>
    </submittedName>
</protein>
<dbReference type="eggNOG" id="ENOG5031DJ0">
    <property type="taxonomic scope" value="Bacteria"/>
</dbReference>